<sequence>MKPIIKITIIDFLISGLGFAGLMAGYDYSQGIGFRLWDFIFRASFFGFFMTLISKYTFKKK</sequence>
<name>A0ABW5YK31_9FLAO</name>
<comment type="caution">
    <text evidence="2">The sequence shown here is derived from an EMBL/GenBank/DDBJ whole genome shotgun (WGS) entry which is preliminary data.</text>
</comment>
<evidence type="ECO:0000313" key="3">
    <source>
        <dbReference type="Proteomes" id="UP001597534"/>
    </source>
</evidence>
<keyword evidence="3" id="KW-1185">Reference proteome</keyword>
<evidence type="ECO:0008006" key="4">
    <source>
        <dbReference type="Google" id="ProtNLM"/>
    </source>
</evidence>
<dbReference type="Proteomes" id="UP001597534">
    <property type="component" value="Unassembled WGS sequence"/>
</dbReference>
<evidence type="ECO:0000256" key="1">
    <source>
        <dbReference type="SAM" id="Phobius"/>
    </source>
</evidence>
<accession>A0ABW5YK31</accession>
<feature type="transmembrane region" description="Helical" evidence="1">
    <location>
        <begin position="39"/>
        <end position="58"/>
    </location>
</feature>
<dbReference type="RefSeq" id="WP_379810973.1">
    <property type="nucleotide sequence ID" value="NZ_JBHUPC010000012.1"/>
</dbReference>
<protein>
    <recommendedName>
        <fullName evidence="4">DUF1328 domain-containing protein</fullName>
    </recommendedName>
</protein>
<gene>
    <name evidence="2" type="ORF">ACFS5J_05130</name>
</gene>
<feature type="transmembrane region" description="Helical" evidence="1">
    <location>
        <begin position="7"/>
        <end position="27"/>
    </location>
</feature>
<keyword evidence="1" id="KW-0472">Membrane</keyword>
<keyword evidence="1" id="KW-0812">Transmembrane</keyword>
<organism evidence="2 3">
    <name type="scientific">Flavobacterium chuncheonense</name>
    <dbReference type="NCBI Taxonomy" id="2026653"/>
    <lineage>
        <taxon>Bacteria</taxon>
        <taxon>Pseudomonadati</taxon>
        <taxon>Bacteroidota</taxon>
        <taxon>Flavobacteriia</taxon>
        <taxon>Flavobacteriales</taxon>
        <taxon>Flavobacteriaceae</taxon>
        <taxon>Flavobacterium</taxon>
    </lineage>
</organism>
<keyword evidence="1" id="KW-1133">Transmembrane helix</keyword>
<dbReference type="EMBL" id="JBHUPC010000012">
    <property type="protein sequence ID" value="MFD2891394.1"/>
    <property type="molecule type" value="Genomic_DNA"/>
</dbReference>
<reference evidence="3" key="1">
    <citation type="journal article" date="2019" name="Int. J. Syst. Evol. Microbiol.">
        <title>The Global Catalogue of Microorganisms (GCM) 10K type strain sequencing project: providing services to taxonomists for standard genome sequencing and annotation.</title>
        <authorList>
            <consortium name="The Broad Institute Genomics Platform"/>
            <consortium name="The Broad Institute Genome Sequencing Center for Infectious Disease"/>
            <person name="Wu L."/>
            <person name="Ma J."/>
        </authorList>
    </citation>
    <scope>NUCLEOTIDE SEQUENCE [LARGE SCALE GENOMIC DNA]</scope>
    <source>
        <strain evidence="3">KCTC 22671</strain>
    </source>
</reference>
<evidence type="ECO:0000313" key="2">
    <source>
        <dbReference type="EMBL" id="MFD2891394.1"/>
    </source>
</evidence>
<proteinExistence type="predicted"/>